<keyword evidence="4 6" id="KW-1133">Transmembrane helix</keyword>
<dbReference type="PANTHER" id="PTHR16119:SF17">
    <property type="entry name" value="TRANSMEMBRANE PROTEIN 144"/>
    <property type="match status" value="1"/>
</dbReference>
<sequence length="319" mass="34079">MFCWGSWGNTQKLASKSWRYELFYWDYVIGILILSLVFGFTLGSFGEHGRGFVEDLAQVNSGNFWSAFIGGIIFNASNILLASAISLAGMSVAFPVGVGLALVLGVFINYIGAPKGDPIILFLGVALIMVAIVFNGVASGKMTKSDEESKTKKKGLIVAICAGVLMSFFYRFVAAAMDLENLESPTAGMATPYSALFIFSLGIFASNFIFNTIVMKKPFVGEPVSYSQYFKGHIKTHVVGLLGGIIWGLGTACSYIAAGKAGPAISYALGQGATMIAAMWGVFIWKEFKGASKTINALLTLMFVLFITGLVMIIISGGN</sequence>
<feature type="transmembrane region" description="Helical" evidence="6">
    <location>
        <begin position="236"/>
        <end position="258"/>
    </location>
</feature>
<feature type="transmembrane region" description="Helical" evidence="6">
    <location>
        <begin position="119"/>
        <end position="143"/>
    </location>
</feature>
<dbReference type="InterPro" id="IPR009834">
    <property type="entry name" value="Ureide_permease"/>
</dbReference>
<evidence type="ECO:0000256" key="3">
    <source>
        <dbReference type="ARBA" id="ARBA00022692"/>
    </source>
</evidence>
<evidence type="ECO:0000256" key="6">
    <source>
        <dbReference type="SAM" id="Phobius"/>
    </source>
</evidence>
<dbReference type="PANTHER" id="PTHR16119">
    <property type="entry name" value="TRANSMEMBRANE PROTEIN 144"/>
    <property type="match status" value="1"/>
</dbReference>
<evidence type="ECO:0000256" key="5">
    <source>
        <dbReference type="ARBA" id="ARBA00023136"/>
    </source>
</evidence>
<dbReference type="Proteomes" id="UP001496674">
    <property type="component" value="Chromosome"/>
</dbReference>
<evidence type="ECO:0000256" key="2">
    <source>
        <dbReference type="ARBA" id="ARBA00006117"/>
    </source>
</evidence>
<feature type="transmembrane region" description="Helical" evidence="6">
    <location>
        <begin position="155"/>
        <end position="173"/>
    </location>
</feature>
<evidence type="ECO:0000256" key="4">
    <source>
        <dbReference type="ARBA" id="ARBA00022989"/>
    </source>
</evidence>
<feature type="transmembrane region" description="Helical" evidence="6">
    <location>
        <begin position="193"/>
        <end position="215"/>
    </location>
</feature>
<dbReference type="Pfam" id="PF07168">
    <property type="entry name" value="Ureide_permease"/>
    <property type="match status" value="2"/>
</dbReference>
<comment type="similarity">
    <text evidence="2">Belongs to the GRP transporter (TC 2.A.7.5) family.</text>
</comment>
<dbReference type="EMBL" id="AP028055">
    <property type="protein sequence ID" value="BEG97785.1"/>
    <property type="molecule type" value="Genomic_DNA"/>
</dbReference>
<evidence type="ECO:0000313" key="8">
    <source>
        <dbReference type="Proteomes" id="UP001496674"/>
    </source>
</evidence>
<feature type="transmembrane region" description="Helical" evidence="6">
    <location>
        <begin position="65"/>
        <end position="85"/>
    </location>
</feature>
<accession>A0ABM8I6N0</accession>
<keyword evidence="5 6" id="KW-0472">Membrane</keyword>
<name>A0ABM8I6N0_9BACE</name>
<gene>
    <name evidence="7" type="ORF">BSYN_00500</name>
</gene>
<evidence type="ECO:0000313" key="7">
    <source>
        <dbReference type="EMBL" id="BEG97785.1"/>
    </source>
</evidence>
<proteinExistence type="inferred from homology"/>
<comment type="subcellular location">
    <subcellularLocation>
        <location evidence="1">Membrane</location>
        <topology evidence="1">Multi-pass membrane protein</topology>
    </subcellularLocation>
</comment>
<evidence type="ECO:0000256" key="1">
    <source>
        <dbReference type="ARBA" id="ARBA00004141"/>
    </source>
</evidence>
<protein>
    <submittedName>
        <fullName evidence="7">Multidrug DMT transporter permease</fullName>
    </submittedName>
</protein>
<feature type="transmembrane region" description="Helical" evidence="6">
    <location>
        <begin position="264"/>
        <end position="285"/>
    </location>
</feature>
<organism evidence="7 8">
    <name type="scientific">Bacteroides sedimenti</name>
    <dbReference type="NCBI Taxonomy" id="2136147"/>
    <lineage>
        <taxon>Bacteria</taxon>
        <taxon>Pseudomonadati</taxon>
        <taxon>Bacteroidota</taxon>
        <taxon>Bacteroidia</taxon>
        <taxon>Bacteroidales</taxon>
        <taxon>Bacteroidaceae</taxon>
        <taxon>Bacteroides</taxon>
    </lineage>
</organism>
<feature type="transmembrane region" description="Helical" evidence="6">
    <location>
        <begin position="22"/>
        <end position="45"/>
    </location>
</feature>
<keyword evidence="3 6" id="KW-0812">Transmembrane</keyword>
<feature type="transmembrane region" description="Helical" evidence="6">
    <location>
        <begin position="297"/>
        <end position="317"/>
    </location>
</feature>
<reference evidence="7 8" key="1">
    <citation type="submission" date="2023-04" db="EMBL/GenBank/DDBJ databases">
        <title>Draft genome sequence of acteroides sedimenti strain YN3PY1.</title>
        <authorList>
            <person name="Yoshida N."/>
        </authorList>
    </citation>
    <scope>NUCLEOTIDE SEQUENCE [LARGE SCALE GENOMIC DNA]</scope>
    <source>
        <strain evidence="7 8">YN3PY1</strain>
    </source>
</reference>
<dbReference type="InterPro" id="IPR010651">
    <property type="entry name" value="Sugar_transport"/>
</dbReference>
<keyword evidence="8" id="KW-1185">Reference proteome</keyword>
<feature type="transmembrane region" description="Helical" evidence="6">
    <location>
        <begin position="92"/>
        <end position="113"/>
    </location>
</feature>